<organism evidence="1 2">
    <name type="scientific">Virgibacillus dokdonensis</name>
    <dbReference type="NCBI Taxonomy" id="302167"/>
    <lineage>
        <taxon>Bacteria</taxon>
        <taxon>Bacillati</taxon>
        <taxon>Bacillota</taxon>
        <taxon>Bacilli</taxon>
        <taxon>Bacillales</taxon>
        <taxon>Bacillaceae</taxon>
        <taxon>Virgibacillus</taxon>
    </lineage>
</organism>
<dbReference type="RefSeq" id="WP_116277593.1">
    <property type="nucleotide sequence ID" value="NZ_NFZX01000007.1"/>
</dbReference>
<comment type="caution">
    <text evidence="1">The sequence shown here is derived from an EMBL/GenBank/DDBJ whole genome shotgun (WGS) entry which is preliminary data.</text>
</comment>
<dbReference type="Proteomes" id="UP000256488">
    <property type="component" value="Unassembled WGS sequence"/>
</dbReference>
<evidence type="ECO:0000313" key="1">
    <source>
        <dbReference type="EMBL" id="RFA36242.1"/>
    </source>
</evidence>
<accession>A0A3E0WTC9</accession>
<evidence type="ECO:0000313" key="2">
    <source>
        <dbReference type="Proteomes" id="UP000256488"/>
    </source>
</evidence>
<dbReference type="EMBL" id="NFZX01000007">
    <property type="protein sequence ID" value="RFA36242.1"/>
    <property type="molecule type" value="Genomic_DNA"/>
</dbReference>
<evidence type="ECO:0008006" key="3">
    <source>
        <dbReference type="Google" id="ProtNLM"/>
    </source>
</evidence>
<proteinExistence type="predicted"/>
<protein>
    <recommendedName>
        <fullName evidence="3">EF-hand domain-containing protein</fullName>
    </recommendedName>
</protein>
<dbReference type="InterPro" id="IPR018247">
    <property type="entry name" value="EF_Hand_1_Ca_BS"/>
</dbReference>
<gene>
    <name evidence="1" type="ORF">CAI16_05490</name>
</gene>
<reference evidence="1 2" key="1">
    <citation type="submission" date="2017-05" db="EMBL/GenBank/DDBJ databases">
        <title>Virgibacillus sp. AK90 isolated from a saltern of Kakinada, India.</title>
        <authorList>
            <person name="Gupta V."/>
            <person name="Sidhu C."/>
            <person name="Korpole S."/>
            <person name="Pinnaka A.K."/>
        </authorList>
    </citation>
    <scope>NUCLEOTIDE SEQUENCE [LARGE SCALE GENOMIC DNA]</scope>
    <source>
        <strain evidence="1 2">AK90</strain>
    </source>
</reference>
<dbReference type="PROSITE" id="PS00018">
    <property type="entry name" value="EF_HAND_1"/>
    <property type="match status" value="1"/>
</dbReference>
<sequence>MLKLQDLLNTKKVVSTGFPAIAGLGEYSKGDDEIVLSSKSPAMLADEGVTEYYALELPRGTVFKTTEDIINANPPVRKYKIEVVDELDYLGYANPIDTVIASRHQGTVDVLHQPDKWQHAKVYESVTVDDIKGKHVVGTLPPHLIKECDMYTAVTIKDFDYNKDGDLTGKDLEDRLVIAKNPIRVTEVDIILSHDEYVKLHFEGYNKLYNAIINVLLDDFQNSNIDATDIDYIPSDFTKDGKNYKVEKEQITVSYESDLGDQFDYGTVVDDYIYRLIDIVEIDDIPLKDSYLKRLKDYFAEVKGIKKK</sequence>
<dbReference type="AlphaFoldDB" id="A0A3E0WTC9"/>
<name>A0A3E0WTC9_9BACI</name>